<evidence type="ECO:0000313" key="13">
    <source>
        <dbReference type="Proteomes" id="UP000521199"/>
    </source>
</evidence>
<dbReference type="GO" id="GO:0000160">
    <property type="term" value="P:phosphorelay signal transduction system"/>
    <property type="evidence" value="ECO:0007669"/>
    <property type="project" value="TreeGrafter"/>
</dbReference>
<comment type="catalytic activity">
    <reaction evidence="1">
        <text>ATP + protein L-histidine = ADP + protein N-phospho-L-histidine.</text>
        <dbReference type="EC" id="2.7.13.3"/>
    </reaction>
</comment>
<evidence type="ECO:0000256" key="10">
    <source>
        <dbReference type="SAM" id="Phobius"/>
    </source>
</evidence>
<comment type="caution">
    <text evidence="12">The sequence shown here is derived from an EMBL/GenBank/DDBJ whole genome shotgun (WGS) entry which is preliminary data.</text>
</comment>
<dbReference type="InterPro" id="IPR003594">
    <property type="entry name" value="HATPase_dom"/>
</dbReference>
<sequence>MTTSGSLRARLLLAGVVGVLLAALASAVLLGAAFERSAQRAFDRTLDEELDTLIGLAEVAPDGRVVLRREPSGERYDRVFSGWYWTVGEGASRRHSRSFWDSAELAVEAAPADGGRLYDTVDGPRDQRLRVVEQRVRFDGALQPQVFAVAGDLAPVAREVREFRLLAALAVALIATILLIAIGLQVQFGLRPFRRLAHTLARIRNGEELRFADAPLPHELAPLGAQIDTLLDDHARRVQRARNAAQDLAHALKTPLAVLAAESERAGPELPRRVTEEVSRMRAAVERHLAGNLGADSRKRTPVAEVSDALLALMRRVHAARGLTLIADVAADAVFAGSADDLEEMLGNLLDNACKWARSEVTLAASLRDDGLCIEVRDDGPGLDADAATHALQRGVRLDQRAPGSGLGLDIVSGIAASYGGTLTLDRAPSGGVCARLVFV</sequence>
<accession>A0A7W8D7L7</accession>
<dbReference type="PANTHER" id="PTHR45436">
    <property type="entry name" value="SENSOR HISTIDINE KINASE YKOH"/>
    <property type="match status" value="1"/>
</dbReference>
<dbReference type="InterPro" id="IPR050428">
    <property type="entry name" value="TCS_sensor_his_kinase"/>
</dbReference>
<organism evidence="12 13">
    <name type="scientific">Chiayiivirga flava</name>
    <dbReference type="NCBI Taxonomy" id="659595"/>
    <lineage>
        <taxon>Bacteria</taxon>
        <taxon>Pseudomonadati</taxon>
        <taxon>Pseudomonadota</taxon>
        <taxon>Gammaproteobacteria</taxon>
        <taxon>Lysobacterales</taxon>
        <taxon>Lysobacteraceae</taxon>
        <taxon>Chiayiivirga</taxon>
    </lineage>
</organism>
<dbReference type="EMBL" id="JACHHP010000006">
    <property type="protein sequence ID" value="MBB5209389.1"/>
    <property type="molecule type" value="Genomic_DNA"/>
</dbReference>
<dbReference type="Pfam" id="PF02518">
    <property type="entry name" value="HATPase_c"/>
    <property type="match status" value="1"/>
</dbReference>
<evidence type="ECO:0000256" key="8">
    <source>
        <dbReference type="ARBA" id="ARBA00022989"/>
    </source>
</evidence>
<evidence type="ECO:0000259" key="11">
    <source>
        <dbReference type="PROSITE" id="PS50109"/>
    </source>
</evidence>
<dbReference type="Gene3D" id="3.30.565.10">
    <property type="entry name" value="Histidine kinase-like ATPase, C-terminal domain"/>
    <property type="match status" value="1"/>
</dbReference>
<dbReference type="Gene3D" id="1.10.287.130">
    <property type="match status" value="1"/>
</dbReference>
<keyword evidence="4" id="KW-0597">Phosphoprotein</keyword>
<evidence type="ECO:0000256" key="1">
    <source>
        <dbReference type="ARBA" id="ARBA00000085"/>
    </source>
</evidence>
<dbReference type="PRINTS" id="PR00344">
    <property type="entry name" value="BCTRLSENSOR"/>
</dbReference>
<dbReference type="RefSeq" id="WP_183961934.1">
    <property type="nucleotide sequence ID" value="NZ_JACHHP010000006.1"/>
</dbReference>
<keyword evidence="6 10" id="KW-0812">Transmembrane</keyword>
<evidence type="ECO:0000256" key="5">
    <source>
        <dbReference type="ARBA" id="ARBA00022679"/>
    </source>
</evidence>
<reference evidence="12 13" key="1">
    <citation type="submission" date="2020-08" db="EMBL/GenBank/DDBJ databases">
        <title>Genomic Encyclopedia of Type Strains, Phase IV (KMG-IV): sequencing the most valuable type-strain genomes for metagenomic binning, comparative biology and taxonomic classification.</title>
        <authorList>
            <person name="Goeker M."/>
        </authorList>
    </citation>
    <scope>NUCLEOTIDE SEQUENCE [LARGE SCALE GENOMIC DNA]</scope>
    <source>
        <strain evidence="12 13">DSM 24163</strain>
    </source>
</reference>
<keyword evidence="5" id="KW-0808">Transferase</keyword>
<feature type="domain" description="Histidine kinase" evidence="11">
    <location>
        <begin position="247"/>
        <end position="440"/>
    </location>
</feature>
<dbReference type="PROSITE" id="PS50109">
    <property type="entry name" value="HIS_KIN"/>
    <property type="match status" value="1"/>
</dbReference>
<evidence type="ECO:0000256" key="6">
    <source>
        <dbReference type="ARBA" id="ARBA00022692"/>
    </source>
</evidence>
<proteinExistence type="predicted"/>
<evidence type="ECO:0000313" key="12">
    <source>
        <dbReference type="EMBL" id="MBB5209389.1"/>
    </source>
</evidence>
<dbReference type="InterPro" id="IPR005467">
    <property type="entry name" value="His_kinase_dom"/>
</dbReference>
<evidence type="ECO:0000256" key="7">
    <source>
        <dbReference type="ARBA" id="ARBA00022777"/>
    </source>
</evidence>
<dbReference type="InterPro" id="IPR004358">
    <property type="entry name" value="Sig_transdc_His_kin-like_C"/>
</dbReference>
<evidence type="ECO:0000256" key="4">
    <source>
        <dbReference type="ARBA" id="ARBA00022553"/>
    </source>
</evidence>
<dbReference type="SUPFAM" id="SSF55874">
    <property type="entry name" value="ATPase domain of HSP90 chaperone/DNA topoisomerase II/histidine kinase"/>
    <property type="match status" value="1"/>
</dbReference>
<keyword evidence="13" id="KW-1185">Reference proteome</keyword>
<name>A0A7W8D7L7_9GAMM</name>
<evidence type="ECO:0000256" key="2">
    <source>
        <dbReference type="ARBA" id="ARBA00004370"/>
    </source>
</evidence>
<dbReference type="AlphaFoldDB" id="A0A7W8D7L7"/>
<dbReference type="SMART" id="SM00387">
    <property type="entry name" value="HATPase_c"/>
    <property type="match status" value="1"/>
</dbReference>
<comment type="subcellular location">
    <subcellularLocation>
        <location evidence="2">Membrane</location>
    </subcellularLocation>
</comment>
<dbReference type="EC" id="2.7.13.3" evidence="3"/>
<keyword evidence="8 10" id="KW-1133">Transmembrane helix</keyword>
<dbReference type="InterPro" id="IPR036890">
    <property type="entry name" value="HATPase_C_sf"/>
</dbReference>
<evidence type="ECO:0000256" key="9">
    <source>
        <dbReference type="ARBA" id="ARBA00023136"/>
    </source>
</evidence>
<evidence type="ECO:0000256" key="3">
    <source>
        <dbReference type="ARBA" id="ARBA00012438"/>
    </source>
</evidence>
<protein>
    <recommendedName>
        <fullName evidence="3">histidine kinase</fullName>
        <ecNumber evidence="3">2.7.13.3</ecNumber>
    </recommendedName>
</protein>
<dbReference type="PANTHER" id="PTHR45436:SF5">
    <property type="entry name" value="SENSOR HISTIDINE KINASE TRCS"/>
    <property type="match status" value="1"/>
</dbReference>
<dbReference type="GO" id="GO:0005886">
    <property type="term" value="C:plasma membrane"/>
    <property type="evidence" value="ECO:0007669"/>
    <property type="project" value="TreeGrafter"/>
</dbReference>
<keyword evidence="9 10" id="KW-0472">Membrane</keyword>
<dbReference type="GO" id="GO:0004673">
    <property type="term" value="F:protein histidine kinase activity"/>
    <property type="evidence" value="ECO:0007669"/>
    <property type="project" value="UniProtKB-EC"/>
</dbReference>
<keyword evidence="7 12" id="KW-0418">Kinase</keyword>
<feature type="transmembrane region" description="Helical" evidence="10">
    <location>
        <begin position="165"/>
        <end position="186"/>
    </location>
</feature>
<gene>
    <name evidence="12" type="ORF">HNQ52_002958</name>
</gene>
<dbReference type="Proteomes" id="UP000521199">
    <property type="component" value="Unassembled WGS sequence"/>
</dbReference>